<evidence type="ECO:0000313" key="1">
    <source>
        <dbReference type="EMBL" id="QJA72607.1"/>
    </source>
</evidence>
<organism evidence="1">
    <name type="scientific">viral metagenome</name>
    <dbReference type="NCBI Taxonomy" id="1070528"/>
    <lineage>
        <taxon>unclassified sequences</taxon>
        <taxon>metagenomes</taxon>
        <taxon>organismal metagenomes</taxon>
    </lineage>
</organism>
<name>A0A6M3JVC0_9ZZZZ</name>
<reference evidence="1" key="1">
    <citation type="submission" date="2020-03" db="EMBL/GenBank/DDBJ databases">
        <title>The deep terrestrial virosphere.</title>
        <authorList>
            <person name="Holmfeldt K."/>
            <person name="Nilsson E."/>
            <person name="Simone D."/>
            <person name="Lopez-Fernandez M."/>
            <person name="Wu X."/>
            <person name="de Brujin I."/>
            <person name="Lundin D."/>
            <person name="Andersson A."/>
            <person name="Bertilsson S."/>
            <person name="Dopson M."/>
        </authorList>
    </citation>
    <scope>NUCLEOTIDE SEQUENCE</scope>
    <source>
        <strain evidence="1">MM415A02687</strain>
    </source>
</reference>
<protein>
    <submittedName>
        <fullName evidence="1">Uncharacterized protein</fullName>
    </submittedName>
</protein>
<accession>A0A6M3JVC0</accession>
<dbReference type="AlphaFoldDB" id="A0A6M3JVC0"/>
<sequence length="154" mass="16594">MNVAEQIDGEIRENLQTVKGNLLIAAGKLAQSQDMGWWKQLGGGHSHDKFKDYVESLGGPSYSYMTRVCNVTRAIGDGHYTASEVDEMGLSSAILLLPIIKKGEMTPEILQAALTGSLATLKAMLAGDSEIKSQPFVVCPRCGEEVPVKKVKEG</sequence>
<dbReference type="EMBL" id="MT141965">
    <property type="protein sequence ID" value="QJA72607.1"/>
    <property type="molecule type" value="Genomic_DNA"/>
</dbReference>
<gene>
    <name evidence="1" type="ORF">MM415A02687_0003</name>
</gene>
<proteinExistence type="predicted"/>